<evidence type="ECO:0000256" key="3">
    <source>
        <dbReference type="HAMAP-Rule" id="MF_01172"/>
    </source>
</evidence>
<comment type="catalytic activity">
    <reaction evidence="3">
        <text>N(2)-succinyl-L-arginine + 2 H2O + 2 H(+) = N(2)-succinyl-L-ornithine + 2 NH4(+) + CO2</text>
        <dbReference type="Rhea" id="RHEA:19533"/>
        <dbReference type="ChEBI" id="CHEBI:15377"/>
        <dbReference type="ChEBI" id="CHEBI:15378"/>
        <dbReference type="ChEBI" id="CHEBI:16526"/>
        <dbReference type="ChEBI" id="CHEBI:28938"/>
        <dbReference type="ChEBI" id="CHEBI:58241"/>
        <dbReference type="ChEBI" id="CHEBI:58514"/>
        <dbReference type="EC" id="3.5.3.23"/>
    </reaction>
</comment>
<dbReference type="NCBIfam" id="TIGR03241">
    <property type="entry name" value="arg_catab_astB"/>
    <property type="match status" value="1"/>
</dbReference>
<dbReference type="UniPathway" id="UPA00185">
    <property type="reaction ID" value="UER00280"/>
</dbReference>
<feature type="active site" evidence="3">
    <location>
        <position position="173"/>
    </location>
</feature>
<evidence type="ECO:0000256" key="1">
    <source>
        <dbReference type="ARBA" id="ARBA00022503"/>
    </source>
</evidence>
<feature type="active site" description="Nucleophile" evidence="3">
    <location>
        <position position="370"/>
    </location>
</feature>
<protein>
    <recommendedName>
        <fullName evidence="3 4">N-succinylarginine dihydrolase</fullName>
        <ecNumber evidence="3 4">3.5.3.23</ecNumber>
    </recommendedName>
</protein>
<feature type="binding site" evidence="3">
    <location>
        <begin position="136"/>
        <end position="137"/>
    </location>
    <ligand>
        <name>substrate</name>
    </ligand>
</feature>
<comment type="function">
    <text evidence="3">Catalyzes the hydrolysis of N(2)-succinylarginine into N(2)-succinylornithine, ammonia and CO(2).</text>
</comment>
<feature type="binding site" evidence="3">
    <location>
        <position position="364"/>
    </location>
    <ligand>
        <name>substrate</name>
    </ligand>
</feature>
<dbReference type="RefSeq" id="WP_007016823.1">
    <property type="nucleotide sequence ID" value="NZ_AAQH01000032.1"/>
</dbReference>
<feature type="binding site" evidence="3">
    <location>
        <position position="211"/>
    </location>
    <ligand>
        <name>substrate</name>
    </ligand>
</feature>
<dbReference type="Proteomes" id="UP000004263">
    <property type="component" value="Unassembled WGS sequence"/>
</dbReference>
<dbReference type="GO" id="GO:0019544">
    <property type="term" value="P:L-arginine catabolic process to L-glutamate"/>
    <property type="evidence" value="ECO:0007669"/>
    <property type="project" value="UniProtKB-UniRule"/>
</dbReference>
<accession>Q1MXW7</accession>
<dbReference type="Gene3D" id="3.75.10.20">
    <property type="entry name" value="Succinylarginine dihydrolase"/>
    <property type="match status" value="1"/>
</dbReference>
<dbReference type="EMBL" id="AAQH01000032">
    <property type="protein sequence ID" value="EAT10811.1"/>
    <property type="molecule type" value="Genomic_DNA"/>
</dbReference>
<proteinExistence type="inferred from homology"/>
<reference evidence="5 6" key="1">
    <citation type="submission" date="2006-03" db="EMBL/GenBank/DDBJ databases">
        <authorList>
            <person name="Pinhassi J."/>
            <person name="Pedros-Alio C."/>
            <person name="Ferriera S."/>
            <person name="Johnson J."/>
            <person name="Kravitz S."/>
            <person name="Halpern A."/>
            <person name="Remington K."/>
            <person name="Beeson K."/>
            <person name="Tran B."/>
            <person name="Rogers Y.-H."/>
            <person name="Friedman R."/>
            <person name="Venter J.C."/>
        </authorList>
    </citation>
    <scope>NUCLEOTIDE SEQUENCE [LARGE SCALE GENOMIC DNA]</scope>
    <source>
        <strain evidence="5 6">RED65</strain>
    </source>
</reference>
<dbReference type="GO" id="GO:0019545">
    <property type="term" value="P:L-arginine catabolic process to succinate"/>
    <property type="evidence" value="ECO:0007669"/>
    <property type="project" value="UniProtKB-UniRule"/>
</dbReference>
<dbReference type="PANTHER" id="PTHR30420:SF2">
    <property type="entry name" value="N-SUCCINYLARGININE DIHYDROLASE"/>
    <property type="match status" value="1"/>
</dbReference>
<gene>
    <name evidence="3" type="primary">astB</name>
    <name evidence="5" type="ORF">RED65_02489</name>
</gene>
<dbReference type="EC" id="3.5.3.23" evidence="3 4"/>
<feature type="binding site" evidence="3">
    <location>
        <position position="109"/>
    </location>
    <ligand>
        <name>substrate</name>
    </ligand>
</feature>
<comment type="subunit">
    <text evidence="3">Homodimer.</text>
</comment>
<organism evidence="5 6">
    <name type="scientific">Bermanella marisrubri</name>
    <dbReference type="NCBI Taxonomy" id="207949"/>
    <lineage>
        <taxon>Bacteria</taxon>
        <taxon>Pseudomonadati</taxon>
        <taxon>Pseudomonadota</taxon>
        <taxon>Gammaproteobacteria</taxon>
        <taxon>Oceanospirillales</taxon>
        <taxon>Oceanospirillaceae</taxon>
        <taxon>Bermanella</taxon>
    </lineage>
</organism>
<evidence type="ECO:0000256" key="4">
    <source>
        <dbReference type="NCBIfam" id="TIGR03241"/>
    </source>
</evidence>
<comment type="similarity">
    <text evidence="3">Belongs to the succinylarginine dihydrolase family.</text>
</comment>
<feature type="binding site" evidence="3">
    <location>
        <position position="249"/>
    </location>
    <ligand>
        <name>substrate</name>
    </ligand>
</feature>
<dbReference type="GO" id="GO:0009015">
    <property type="term" value="F:N-succinylarginine dihydrolase activity"/>
    <property type="evidence" value="ECO:0007669"/>
    <property type="project" value="UniProtKB-UniRule"/>
</dbReference>
<comment type="pathway">
    <text evidence="3">Amino-acid degradation; L-arginine degradation via AST pathway; L-glutamate and succinate from L-arginine: step 2/5.</text>
</comment>
<evidence type="ECO:0000313" key="5">
    <source>
        <dbReference type="EMBL" id="EAT10811.1"/>
    </source>
</evidence>
<feature type="binding site" evidence="3">
    <location>
        <begin position="18"/>
        <end position="27"/>
    </location>
    <ligand>
        <name>substrate</name>
    </ligand>
</feature>
<keyword evidence="1 3" id="KW-0056">Arginine metabolism</keyword>
<dbReference type="PANTHER" id="PTHR30420">
    <property type="entry name" value="N-SUCCINYLARGININE DIHYDROLASE"/>
    <property type="match status" value="1"/>
</dbReference>
<name>Q1MXW7_9GAMM</name>
<dbReference type="HAMAP" id="MF_01172">
    <property type="entry name" value="AstB"/>
    <property type="match status" value="1"/>
</dbReference>
<dbReference type="HOGENOM" id="CLU_053835_0_0_6"/>
<evidence type="ECO:0000256" key="2">
    <source>
        <dbReference type="ARBA" id="ARBA00022801"/>
    </source>
</evidence>
<dbReference type="NCBIfam" id="NF009789">
    <property type="entry name" value="PRK13281.1"/>
    <property type="match status" value="1"/>
</dbReference>
<feature type="active site" evidence="3">
    <location>
        <position position="247"/>
    </location>
</feature>
<dbReference type="InterPro" id="IPR037031">
    <property type="entry name" value="AstB_sf"/>
</dbReference>
<keyword evidence="2 3" id="KW-0378">Hydrolase</keyword>
<sequence>MSFEVNFDGLIGPNHNYSGLAFGNLASSRNAKNTSSPKQAALQGLEKMRTLLKLGYKQGFMLPQERPDLSVLREIGFEGDDAQILKAVSEQAPHLLSMVYSASSMWAANAATVTPSNDSADGKVHFTPANLLTTSHRAIEHKQTQRCLEAIFNDKDAFTVHAALPSITRFADEGAANHTRLCKDYESQGVGLFVYGRDDNTDLNELRFPARQTLDASASIARQHTLPGERAVYLQQSAVAINAGAFHNDVVAVGNGPVLFYHQDAYEVPSQEAAFAKLDKLVEGFTAIEVPREKVSLDDAITSYLFNSQLLASPDGSMNELRIVAPTECRDNDNVRRYLEELAQDTSQPIRHVEFVDVRQSMSNGGGPACLRLRVALSEEEIAKVNPAFLLDDAKIDALKSVVEKHYREELNPEDLFDPAFITECQQALNALTEVMGIAPFYDFQRS</sequence>
<dbReference type="Pfam" id="PF04996">
    <property type="entry name" value="AstB"/>
    <property type="match status" value="1"/>
</dbReference>
<evidence type="ECO:0000313" key="6">
    <source>
        <dbReference type="Proteomes" id="UP000004263"/>
    </source>
</evidence>
<dbReference type="OrthoDB" id="248552at2"/>
<dbReference type="AlphaFoldDB" id="Q1MXW7"/>
<dbReference type="STRING" id="207949.RED65_02489"/>
<keyword evidence="6" id="KW-1185">Reference proteome</keyword>
<dbReference type="SUPFAM" id="SSF55909">
    <property type="entry name" value="Pentein"/>
    <property type="match status" value="1"/>
</dbReference>
<dbReference type="InterPro" id="IPR007079">
    <property type="entry name" value="SuccinylArg_d-Hdrlase_AstB"/>
</dbReference>
<comment type="caution">
    <text evidence="5">The sequence shown here is derived from an EMBL/GenBank/DDBJ whole genome shotgun (WGS) entry which is preliminary data.</text>
</comment>